<accession>A0A2A3ZBL7</accession>
<proteinExistence type="predicted"/>
<name>A0A2A3ZBL7_BREAU</name>
<evidence type="ECO:0000313" key="3">
    <source>
        <dbReference type="Proteomes" id="UP000217720"/>
    </source>
</evidence>
<dbReference type="Proteomes" id="UP000217720">
    <property type="component" value="Unassembled WGS sequence"/>
</dbReference>
<evidence type="ECO:0000313" key="2">
    <source>
        <dbReference type="EMBL" id="PCC49402.1"/>
    </source>
</evidence>
<dbReference type="EMBL" id="NRGO01000015">
    <property type="protein sequence ID" value="PCC49402.1"/>
    <property type="molecule type" value="Genomic_DNA"/>
</dbReference>
<dbReference type="AlphaFoldDB" id="A0A2A3ZBL7"/>
<feature type="compositionally biased region" description="Low complexity" evidence="1">
    <location>
        <begin position="18"/>
        <end position="29"/>
    </location>
</feature>
<comment type="caution">
    <text evidence="2">The sequence shown here is derived from an EMBL/GenBank/DDBJ whole genome shotgun (WGS) entry which is preliminary data.</text>
</comment>
<reference evidence="2 3" key="1">
    <citation type="journal article" date="2017" name="Elife">
        <title>Extensive horizontal gene transfer in cheese-associated bacteria.</title>
        <authorList>
            <person name="Bonham K.S."/>
            <person name="Wolfe B.E."/>
            <person name="Dutton R.J."/>
        </authorList>
    </citation>
    <scope>NUCLEOTIDE SEQUENCE [LARGE SCALE GENOMIC DNA]</scope>
    <source>
        <strain evidence="2 3">900_6</strain>
    </source>
</reference>
<gene>
    <name evidence="2" type="ORF">CIK62_13445</name>
</gene>
<evidence type="ECO:0000256" key="1">
    <source>
        <dbReference type="SAM" id="MobiDB-lite"/>
    </source>
</evidence>
<feature type="region of interest" description="Disordered" evidence="1">
    <location>
        <begin position="1"/>
        <end position="29"/>
    </location>
</feature>
<protein>
    <submittedName>
        <fullName evidence="2">Uncharacterized protein</fullName>
    </submittedName>
</protein>
<organism evidence="2 3">
    <name type="scientific">Brevibacterium aurantiacum</name>
    <dbReference type="NCBI Taxonomy" id="273384"/>
    <lineage>
        <taxon>Bacteria</taxon>
        <taxon>Bacillati</taxon>
        <taxon>Actinomycetota</taxon>
        <taxon>Actinomycetes</taxon>
        <taxon>Micrococcales</taxon>
        <taxon>Brevibacteriaceae</taxon>
        <taxon>Brevibacterium</taxon>
    </lineage>
</organism>
<sequence length="112" mass="11316">MSADPHPRSIALADLTSPEGPDLAPAAGGLPAGVSASKSFGSSTCSYGRGKGLSIAALCNELPGQRTVPMFRLPENTRGHLGSHLGVNRGSIRRLALKVPSCAALVGGGRRG</sequence>